<evidence type="ECO:0000256" key="4">
    <source>
        <dbReference type="ARBA" id="ARBA00022980"/>
    </source>
</evidence>
<keyword evidence="5 7" id="KW-0687">Ribonucleoprotein</keyword>
<feature type="coiled-coil region" evidence="8">
    <location>
        <begin position="44"/>
        <end position="75"/>
    </location>
</feature>
<feature type="domain" description="Ribosomal protein L9" evidence="9">
    <location>
        <begin position="13"/>
        <end position="40"/>
    </location>
</feature>
<comment type="caution">
    <text evidence="10">The sequence shown here is derived from an EMBL/GenBank/DDBJ whole genome shotgun (WGS) entry which is preliminary data.</text>
</comment>
<evidence type="ECO:0000256" key="1">
    <source>
        <dbReference type="ARBA" id="ARBA00010605"/>
    </source>
</evidence>
<gene>
    <name evidence="7" type="primary">rplI</name>
    <name evidence="10" type="ORF">ENT78_04085</name>
</gene>
<dbReference type="FunFam" id="3.40.5.10:FF:000002">
    <property type="entry name" value="50S ribosomal protein L9"/>
    <property type="match status" value="1"/>
</dbReference>
<dbReference type="InterPro" id="IPR020070">
    <property type="entry name" value="Ribosomal_bL9_N"/>
</dbReference>
<dbReference type="InterPro" id="IPR020594">
    <property type="entry name" value="Ribosomal_bL9_bac/chp"/>
</dbReference>
<evidence type="ECO:0000259" key="9">
    <source>
        <dbReference type="PROSITE" id="PS00651"/>
    </source>
</evidence>
<evidence type="ECO:0000313" key="10">
    <source>
        <dbReference type="EMBL" id="HGU52691.1"/>
    </source>
</evidence>
<accession>A0A7V4KCK3</accession>
<evidence type="ECO:0000256" key="8">
    <source>
        <dbReference type="SAM" id="Coils"/>
    </source>
</evidence>
<dbReference type="InterPro" id="IPR036791">
    <property type="entry name" value="Ribosomal_bL9_C_sf"/>
</dbReference>
<dbReference type="EMBL" id="DSZZ01000184">
    <property type="protein sequence ID" value="HGU52691.1"/>
    <property type="molecule type" value="Genomic_DNA"/>
</dbReference>
<dbReference type="Pfam" id="PF03948">
    <property type="entry name" value="Ribosomal_L9_C"/>
    <property type="match status" value="1"/>
</dbReference>
<sequence>MKIVLMQDVPKLGKKGQIVNVSDGYARNFLIPKGLAKEATPEVIKELERQKEEERKRQEEQRKASEELLSELQKHVFKIKAKAGEGGKLFGSLTNSNIAEEIERVLGKEFDKRWISLDSHIKSVGLYDVVVKLPGGVSGKIKVEVVKSED</sequence>
<dbReference type="PROSITE" id="PS00651">
    <property type="entry name" value="RIBOSOMAL_L9"/>
    <property type="match status" value="1"/>
</dbReference>
<evidence type="ECO:0000256" key="2">
    <source>
        <dbReference type="ARBA" id="ARBA00022730"/>
    </source>
</evidence>
<dbReference type="SUPFAM" id="SSF55658">
    <property type="entry name" value="L9 N-domain-like"/>
    <property type="match status" value="1"/>
</dbReference>
<dbReference type="Pfam" id="PF01281">
    <property type="entry name" value="Ribosomal_L9_N"/>
    <property type="match status" value="1"/>
</dbReference>
<dbReference type="InterPro" id="IPR036935">
    <property type="entry name" value="Ribosomal_bL9_N_sf"/>
</dbReference>
<dbReference type="AlphaFoldDB" id="A0A7V4KCK3"/>
<organism evidence="10">
    <name type="scientific">Fervidobacterium pennivorans</name>
    <dbReference type="NCBI Taxonomy" id="93466"/>
    <lineage>
        <taxon>Bacteria</taxon>
        <taxon>Thermotogati</taxon>
        <taxon>Thermotogota</taxon>
        <taxon>Thermotogae</taxon>
        <taxon>Thermotogales</taxon>
        <taxon>Fervidobacteriaceae</taxon>
        <taxon>Fervidobacterium</taxon>
    </lineage>
</organism>
<evidence type="ECO:0000256" key="7">
    <source>
        <dbReference type="HAMAP-Rule" id="MF_00503"/>
    </source>
</evidence>
<dbReference type="GO" id="GO:0005840">
    <property type="term" value="C:ribosome"/>
    <property type="evidence" value="ECO:0007669"/>
    <property type="project" value="UniProtKB-KW"/>
</dbReference>
<dbReference type="InterPro" id="IPR000244">
    <property type="entry name" value="Ribosomal_bL9"/>
</dbReference>
<comment type="function">
    <text evidence="7">Binds to the 23S rRNA.</text>
</comment>
<evidence type="ECO:0000256" key="5">
    <source>
        <dbReference type="ARBA" id="ARBA00023274"/>
    </source>
</evidence>
<protein>
    <recommendedName>
        <fullName evidence="6 7">Large ribosomal subunit protein bL9</fullName>
    </recommendedName>
</protein>
<dbReference type="HAMAP" id="MF_00503">
    <property type="entry name" value="Ribosomal_bL9"/>
    <property type="match status" value="1"/>
</dbReference>
<name>A0A7V4KCK3_FERPE</name>
<evidence type="ECO:0000256" key="6">
    <source>
        <dbReference type="ARBA" id="ARBA00035292"/>
    </source>
</evidence>
<dbReference type="InterPro" id="IPR009027">
    <property type="entry name" value="Ribosomal_bL9/RNase_H1_N"/>
</dbReference>
<dbReference type="GO" id="GO:0006412">
    <property type="term" value="P:translation"/>
    <property type="evidence" value="ECO:0007669"/>
    <property type="project" value="UniProtKB-UniRule"/>
</dbReference>
<proteinExistence type="inferred from homology"/>
<evidence type="ECO:0000256" key="3">
    <source>
        <dbReference type="ARBA" id="ARBA00022884"/>
    </source>
</evidence>
<dbReference type="PANTHER" id="PTHR21368">
    <property type="entry name" value="50S RIBOSOMAL PROTEIN L9"/>
    <property type="match status" value="1"/>
</dbReference>
<dbReference type="InterPro" id="IPR020069">
    <property type="entry name" value="Ribosomal_bL9_C"/>
</dbReference>
<dbReference type="GO" id="GO:1990904">
    <property type="term" value="C:ribonucleoprotein complex"/>
    <property type="evidence" value="ECO:0007669"/>
    <property type="project" value="UniProtKB-KW"/>
</dbReference>
<keyword evidence="2 7" id="KW-0699">rRNA-binding</keyword>
<dbReference type="NCBIfam" id="TIGR00158">
    <property type="entry name" value="L9"/>
    <property type="match status" value="1"/>
</dbReference>
<keyword evidence="8" id="KW-0175">Coiled coil</keyword>
<dbReference type="SUPFAM" id="SSF55653">
    <property type="entry name" value="Ribosomal protein L9 C-domain"/>
    <property type="match status" value="1"/>
</dbReference>
<dbReference type="GO" id="GO:0019843">
    <property type="term" value="F:rRNA binding"/>
    <property type="evidence" value="ECO:0007669"/>
    <property type="project" value="UniProtKB-UniRule"/>
</dbReference>
<keyword evidence="3 7" id="KW-0694">RNA-binding</keyword>
<keyword evidence="4 7" id="KW-0689">Ribosomal protein</keyword>
<comment type="similarity">
    <text evidence="1 7">Belongs to the bacterial ribosomal protein bL9 family.</text>
</comment>
<dbReference type="Gene3D" id="3.40.5.10">
    <property type="entry name" value="Ribosomal protein L9, N-terminal domain"/>
    <property type="match status" value="1"/>
</dbReference>
<reference evidence="10" key="1">
    <citation type="journal article" date="2020" name="mSystems">
        <title>Genome- and Community-Level Interaction Insights into Carbon Utilization and Element Cycling Functions of Hydrothermarchaeota in Hydrothermal Sediment.</title>
        <authorList>
            <person name="Zhou Z."/>
            <person name="Liu Y."/>
            <person name="Xu W."/>
            <person name="Pan J."/>
            <person name="Luo Z.H."/>
            <person name="Li M."/>
        </authorList>
    </citation>
    <scope>NUCLEOTIDE SEQUENCE [LARGE SCALE GENOMIC DNA]</scope>
    <source>
        <strain evidence="10">SpSt-61</strain>
    </source>
</reference>
<dbReference type="GO" id="GO:0003735">
    <property type="term" value="F:structural constituent of ribosome"/>
    <property type="evidence" value="ECO:0007669"/>
    <property type="project" value="InterPro"/>
</dbReference>
<dbReference type="Gene3D" id="3.10.430.100">
    <property type="entry name" value="Ribosomal protein L9, C-terminal domain"/>
    <property type="match status" value="1"/>
</dbReference>